<dbReference type="AlphaFoldDB" id="T1DHE2"/>
<feature type="domain" description="ISXO2-like transposase" evidence="1">
    <location>
        <begin position="2"/>
        <end position="112"/>
    </location>
</feature>
<proteinExistence type="predicted"/>
<evidence type="ECO:0000313" key="2">
    <source>
        <dbReference type="EMBL" id="EQD81230.1"/>
    </source>
</evidence>
<reference evidence="2" key="2">
    <citation type="journal article" date="2014" name="ISME J.">
        <title>Microbial stratification in low pH oxic and suboxic macroscopic growths along an acid mine drainage.</title>
        <authorList>
            <person name="Mendez-Garcia C."/>
            <person name="Mesa V."/>
            <person name="Sprenger R.R."/>
            <person name="Richter M."/>
            <person name="Diez M.S."/>
            <person name="Solano J."/>
            <person name="Bargiela R."/>
            <person name="Golyshina O.V."/>
            <person name="Manteca A."/>
            <person name="Ramos J.L."/>
            <person name="Gallego J.R."/>
            <person name="Llorente I."/>
            <person name="Martins Dos Santos V.A."/>
            <person name="Jensen O.N."/>
            <person name="Pelaez A.I."/>
            <person name="Sanchez J."/>
            <person name="Ferrer M."/>
        </authorList>
    </citation>
    <scope>NUCLEOTIDE SEQUENCE</scope>
</reference>
<name>T1DHE2_9ZZZZ</name>
<accession>T1DHE2</accession>
<protein>
    <submittedName>
        <fullName evidence="2">IS1595 transposase</fullName>
    </submittedName>
</protein>
<organism evidence="2">
    <name type="scientific">mine drainage metagenome</name>
    <dbReference type="NCBI Taxonomy" id="410659"/>
    <lineage>
        <taxon>unclassified sequences</taxon>
        <taxon>metagenomes</taxon>
        <taxon>ecological metagenomes</taxon>
    </lineage>
</organism>
<gene>
    <name evidence="2" type="ORF">B1A_00048</name>
</gene>
<dbReference type="Pfam" id="PF12762">
    <property type="entry name" value="DDE_Tnp_IS1595"/>
    <property type="match status" value="1"/>
</dbReference>
<dbReference type="InterPro" id="IPR024445">
    <property type="entry name" value="Tnp_ISXO2-like"/>
</dbReference>
<comment type="caution">
    <text evidence="2">The sequence shown here is derived from an EMBL/GenBank/DDBJ whole genome shotgun (WGS) entry which is preliminary data.</text>
</comment>
<dbReference type="EMBL" id="AUZX01000032">
    <property type="protein sequence ID" value="EQD81230.1"/>
    <property type="molecule type" value="Genomic_DNA"/>
</dbReference>
<dbReference type="SMART" id="SM01126">
    <property type="entry name" value="DDE_Tnp_IS1595"/>
    <property type="match status" value="1"/>
</dbReference>
<feature type="non-terminal residue" evidence="2">
    <location>
        <position position="1"/>
    </location>
</feature>
<evidence type="ECO:0000259" key="1">
    <source>
        <dbReference type="SMART" id="SM01126"/>
    </source>
</evidence>
<reference evidence="2" key="1">
    <citation type="submission" date="2013-08" db="EMBL/GenBank/DDBJ databases">
        <authorList>
            <person name="Mendez C."/>
            <person name="Richter M."/>
            <person name="Ferrer M."/>
            <person name="Sanchez J."/>
        </authorList>
    </citation>
    <scope>NUCLEOTIDE SEQUENCE</scope>
</reference>
<sequence>ISLDDRGHPLHINLTVVPGFTRKTIADWAKDHLAPGCSVLSDGLACFTGVTEAGCHHQASVAAGRKPRELPDFFWINTILGNLKTSLSRAYHAFDFGKYAPRYLAAFSYRFNRRFHLETLPIRLLAAALGTGPRPEAWLRRADQSR</sequence>